<dbReference type="GeneID" id="40526611"/>
<accession>F2YHN1</accession>
<evidence type="ECO:0000313" key="7">
    <source>
        <dbReference type="Proteomes" id="UP000297167"/>
    </source>
</evidence>
<dbReference type="KEGG" id="vg:40526611"/>
<evidence type="ECO:0000256" key="3">
    <source>
        <dbReference type="ARBA" id="ARBA00025603"/>
    </source>
</evidence>
<evidence type="ECO:0000313" key="6">
    <source>
        <dbReference type="EMBL" id="AEA11180.1"/>
    </source>
</evidence>
<comment type="subunit">
    <text evidence="4 5">Homooligomer. Interacts with the replication-associated protein (REP). Interacts with host proliferating cell nuclear antigen (PCNA). Interacts with host retinoblastoma-related protein 1 (RBR1), and may thereby deregulate the host cell cycle. Oligomerization and interaction with PCNA are necessary for optimal replication enhancement.</text>
</comment>
<dbReference type="GO" id="GO:0016032">
    <property type="term" value="P:viral process"/>
    <property type="evidence" value="ECO:0007669"/>
    <property type="project" value="InterPro"/>
</dbReference>
<comment type="function">
    <text evidence="3">Increases viral DNA accumulation. Enhances infectivity and symptom expression.</text>
</comment>
<dbReference type="Pfam" id="PF01407">
    <property type="entry name" value="Gemini_AL3"/>
    <property type="match status" value="1"/>
</dbReference>
<dbReference type="EMBL" id="JF265670">
    <property type="protein sequence ID" value="AEA11180.1"/>
    <property type="molecule type" value="Genomic_DNA"/>
</dbReference>
<name>F2YHN1_9GEMI</name>
<protein>
    <recommendedName>
        <fullName evidence="5">Replication enhancer</fullName>
        <shortName evidence="5">REn</shortName>
    </recommendedName>
</protein>
<reference evidence="6 7" key="1">
    <citation type="journal article" date="2012" name="Arch. Virol.">
        <title>A new begomovirus associated with alpha- and betasatellite molecules isolated from Vernonia cinerea in China.</title>
        <authorList>
            <person name="Zulfiqar A."/>
            <person name="Zhang J."/>
            <person name="Cui X."/>
            <person name="Qian Y."/>
            <person name="Zhou X."/>
            <person name="Xie Y."/>
        </authorList>
    </citation>
    <scope>NUCLEOTIDE SEQUENCE [LARGE SCALE GENOMIC DNA]</scope>
    <source>
        <strain evidence="6">VeYVFjV</strain>
    </source>
</reference>
<dbReference type="RefSeq" id="YP_009666347.1">
    <property type="nucleotide sequence ID" value="NC_043514.1"/>
</dbReference>
<dbReference type="Proteomes" id="UP000297167">
    <property type="component" value="Segment"/>
</dbReference>
<dbReference type="PRINTS" id="PR00231">
    <property type="entry name" value="GEMCOATAL3"/>
</dbReference>
<evidence type="ECO:0000256" key="1">
    <source>
        <dbReference type="ARBA" id="ARBA00009424"/>
    </source>
</evidence>
<evidence type="ECO:0000256" key="2">
    <source>
        <dbReference type="ARBA" id="ARBA00022581"/>
    </source>
</evidence>
<keyword evidence="7" id="KW-1185">Reference proteome</keyword>
<evidence type="ECO:0000256" key="4">
    <source>
        <dbReference type="ARBA" id="ARBA00025955"/>
    </source>
</evidence>
<sequence>MDSHTGEPITAAQATNGVYIWEVPNPLYFKILNHHKRPFLMGRDIIEMRIQFNYNLRKALGLRMCFLTFRIWTRLQPATSHFLRVFKTQVLKYLDSLGVISINLVIKAVDHVLHNVLNHTTYVQQFEIIKFNVY</sequence>
<keyword evidence="2 5" id="KW-0945">Host-virus interaction</keyword>
<evidence type="ECO:0000256" key="5">
    <source>
        <dbReference type="RuleBase" id="RU363029"/>
    </source>
</evidence>
<organism evidence="6 7">
    <name type="scientific">Vernonia yellow vein Fujian virus</name>
    <dbReference type="NCBI Taxonomy" id="1001341"/>
    <lineage>
        <taxon>Viruses</taxon>
        <taxon>Monodnaviria</taxon>
        <taxon>Shotokuvirae</taxon>
        <taxon>Cressdnaviricota</taxon>
        <taxon>Repensiviricetes</taxon>
        <taxon>Geplafuvirales</taxon>
        <taxon>Geminiviridae</taxon>
        <taxon>Begomovirus</taxon>
        <taxon>Begomovirus vernoniafujianense</taxon>
    </lineage>
</organism>
<comment type="similarity">
    <text evidence="1 5">Belongs to the geminiviridae replication enhancer protein family.</text>
</comment>
<proteinExistence type="inferred from homology"/>
<gene>
    <name evidence="6" type="primary">AC3</name>
</gene>
<dbReference type="InterPro" id="IPR000657">
    <property type="entry name" value="Gemini_AL3"/>
</dbReference>